<gene>
    <name evidence="2" type="ORF">KC19_3G245100</name>
</gene>
<dbReference type="AlphaFoldDB" id="A0A8T0IPL5"/>
<dbReference type="Proteomes" id="UP000822688">
    <property type="component" value="Chromosome 3"/>
</dbReference>
<dbReference type="EMBL" id="CM026423">
    <property type="protein sequence ID" value="KAG0584939.1"/>
    <property type="molecule type" value="Genomic_DNA"/>
</dbReference>
<dbReference type="PROSITE" id="PS51296">
    <property type="entry name" value="RIESKE"/>
    <property type="match status" value="1"/>
</dbReference>
<dbReference type="PANTHER" id="PTHR33351">
    <property type="entry name" value="HISACTOPHILIN-1-RELATED"/>
    <property type="match status" value="1"/>
</dbReference>
<comment type="caution">
    <text evidence="2">The sequence shown here is derived from an EMBL/GenBank/DDBJ whole genome shotgun (WGS) entry which is preliminary data.</text>
</comment>
<name>A0A8T0IPL5_CERPU</name>
<reference evidence="2" key="1">
    <citation type="submission" date="2020-06" db="EMBL/GenBank/DDBJ databases">
        <title>WGS assembly of Ceratodon purpureus strain R40.</title>
        <authorList>
            <person name="Carey S.B."/>
            <person name="Jenkins J."/>
            <person name="Shu S."/>
            <person name="Lovell J.T."/>
            <person name="Sreedasyam A."/>
            <person name="Maumus F."/>
            <person name="Tiley G.P."/>
            <person name="Fernandez-Pozo N."/>
            <person name="Barry K."/>
            <person name="Chen C."/>
            <person name="Wang M."/>
            <person name="Lipzen A."/>
            <person name="Daum C."/>
            <person name="Saski C.A."/>
            <person name="Payton A.C."/>
            <person name="Mcbreen J.C."/>
            <person name="Conrad R.E."/>
            <person name="Kollar L.M."/>
            <person name="Olsson S."/>
            <person name="Huttunen S."/>
            <person name="Landis J.B."/>
            <person name="Wickett N.J."/>
            <person name="Johnson M.G."/>
            <person name="Rensing S.A."/>
            <person name="Grimwood J."/>
            <person name="Schmutz J."/>
            <person name="Mcdaniel S.F."/>
        </authorList>
    </citation>
    <scope>NUCLEOTIDE SEQUENCE</scope>
    <source>
        <strain evidence="2">R40</strain>
    </source>
</reference>
<dbReference type="OrthoDB" id="9981786at2759"/>
<dbReference type="SUPFAM" id="SSF50405">
    <property type="entry name" value="Actin-crosslinking proteins"/>
    <property type="match status" value="1"/>
</dbReference>
<protein>
    <recommendedName>
        <fullName evidence="1">Rieske domain-containing protein</fullName>
    </recommendedName>
</protein>
<accession>A0A8T0IPL5</accession>
<sequence>MADYFGQIEQGVTDRFGQGAGNMVGQFGQQFGGGQPAGLSQWGSASTYSVKNLSTGMYLAAHPDGQLVAEDDTTGHHDVPWSIFSTGDGRVALKSCHGKYLDTDESSGLPTNNSQDPNQVTWELAEQGNGVYSLGAPDGQYLQAVPPNGEEQQVLLTNQCGQSESWQIEPMSSVTGAIDNAEGRFF</sequence>
<dbReference type="GO" id="GO:0015629">
    <property type="term" value="C:actin cytoskeleton"/>
    <property type="evidence" value="ECO:0007669"/>
    <property type="project" value="TreeGrafter"/>
</dbReference>
<dbReference type="InterPro" id="IPR017941">
    <property type="entry name" value="Rieske_2Fe-2S"/>
</dbReference>
<evidence type="ECO:0000259" key="1">
    <source>
        <dbReference type="PROSITE" id="PS51296"/>
    </source>
</evidence>
<dbReference type="Gene3D" id="2.80.10.50">
    <property type="match status" value="1"/>
</dbReference>
<dbReference type="GO" id="GO:0030041">
    <property type="term" value="P:actin filament polymerization"/>
    <property type="evidence" value="ECO:0007669"/>
    <property type="project" value="TreeGrafter"/>
</dbReference>
<keyword evidence="3" id="KW-1185">Reference proteome</keyword>
<dbReference type="GO" id="GO:0051537">
    <property type="term" value="F:2 iron, 2 sulfur cluster binding"/>
    <property type="evidence" value="ECO:0007669"/>
    <property type="project" value="InterPro"/>
</dbReference>
<dbReference type="InterPro" id="IPR052883">
    <property type="entry name" value="Hisactophilin"/>
</dbReference>
<proteinExistence type="predicted"/>
<dbReference type="GO" id="GO:0051015">
    <property type="term" value="F:actin filament binding"/>
    <property type="evidence" value="ECO:0007669"/>
    <property type="project" value="TreeGrafter"/>
</dbReference>
<dbReference type="InterPro" id="IPR008999">
    <property type="entry name" value="Actin-crosslinking"/>
</dbReference>
<evidence type="ECO:0000313" key="2">
    <source>
        <dbReference type="EMBL" id="KAG0584939.1"/>
    </source>
</evidence>
<dbReference type="CDD" id="cd00257">
    <property type="entry name" value="beta-trefoil_FSCN-like"/>
    <property type="match status" value="1"/>
</dbReference>
<organism evidence="2 3">
    <name type="scientific">Ceratodon purpureus</name>
    <name type="common">Fire moss</name>
    <name type="synonym">Dicranum purpureum</name>
    <dbReference type="NCBI Taxonomy" id="3225"/>
    <lineage>
        <taxon>Eukaryota</taxon>
        <taxon>Viridiplantae</taxon>
        <taxon>Streptophyta</taxon>
        <taxon>Embryophyta</taxon>
        <taxon>Bryophyta</taxon>
        <taxon>Bryophytina</taxon>
        <taxon>Bryopsida</taxon>
        <taxon>Dicranidae</taxon>
        <taxon>Pseudoditrichales</taxon>
        <taxon>Ditrichaceae</taxon>
        <taxon>Ceratodon</taxon>
    </lineage>
</organism>
<evidence type="ECO:0000313" key="3">
    <source>
        <dbReference type="Proteomes" id="UP000822688"/>
    </source>
</evidence>
<dbReference type="PANTHER" id="PTHR33351:SF1">
    <property type="entry name" value="IG-LIKE DOMAIN-CONTAINING PROTEIN-RELATED"/>
    <property type="match status" value="1"/>
</dbReference>
<feature type="domain" description="Rieske" evidence="1">
    <location>
        <begin position="34"/>
        <end position="133"/>
    </location>
</feature>